<dbReference type="Gene3D" id="3.30.1540.10">
    <property type="entry name" value="formyl-coa transferase, domain 3"/>
    <property type="match status" value="1"/>
</dbReference>
<dbReference type="InterPro" id="IPR050483">
    <property type="entry name" value="CoA-transferase_III_domain"/>
</dbReference>
<reference evidence="3" key="2">
    <citation type="submission" date="2020-09" db="EMBL/GenBank/DDBJ databases">
        <authorList>
            <person name="Sun Q."/>
            <person name="Zhou Y."/>
        </authorList>
    </citation>
    <scope>NUCLEOTIDE SEQUENCE</scope>
    <source>
        <strain evidence="3">CGMCC 1.16012</strain>
    </source>
</reference>
<organism evidence="3 4">
    <name type="scientific">Actibacterium pelagium</name>
    <dbReference type="NCBI Taxonomy" id="2029103"/>
    <lineage>
        <taxon>Bacteria</taxon>
        <taxon>Pseudomonadati</taxon>
        <taxon>Pseudomonadota</taxon>
        <taxon>Alphaproteobacteria</taxon>
        <taxon>Rhodobacterales</taxon>
        <taxon>Roseobacteraceae</taxon>
        <taxon>Actibacterium</taxon>
    </lineage>
</organism>
<name>A0A917AAW8_9RHOB</name>
<dbReference type="Proteomes" id="UP000606730">
    <property type="component" value="Unassembled WGS sequence"/>
</dbReference>
<keyword evidence="1 3" id="KW-0808">Transferase</keyword>
<keyword evidence="4" id="KW-1185">Reference proteome</keyword>
<dbReference type="RefSeq" id="WP_095596784.1">
    <property type="nucleotide sequence ID" value="NZ_BMKN01000001.1"/>
</dbReference>
<dbReference type="PANTHER" id="PTHR48207:SF3">
    <property type="entry name" value="SUCCINATE--HYDROXYMETHYLGLUTARATE COA-TRANSFERASE"/>
    <property type="match status" value="1"/>
</dbReference>
<dbReference type="InterPro" id="IPR003673">
    <property type="entry name" value="CoA-Trfase_fam_III"/>
</dbReference>
<dbReference type="Gene3D" id="3.40.50.10540">
    <property type="entry name" value="Crotonobetainyl-coa:carnitine coa-transferase, domain 1"/>
    <property type="match status" value="1"/>
</dbReference>
<sequence length="364" mass="38383">MRPLEGLEVVAIEQAVAGPIASCRLADAGAHVTKVERPEGDFARGYDDVAKGQASYFVWLNRGKETVTLDLTSDAGKAALADLIAKADVLIQNLKPGSLARLGFDLDRLHAENPRLISCSISGYGEGGPLANRKAYDLLIQAESGLCSVTGGPTEPARVGTSVVDIATGSTAYEAILEAIIGRGVSGKGARISVSMFDVMAEWLTVPLLNHEGGKSPKRVGLAHPSIAPYGVFQPKSGAPILISIQSDREWRMLAKHFLEDESLATEPRFATNVARVQNRAETDALVGAAFAKHASEEAVARLDAANIALAQVNDMAGLSAHPHLRRITVDSPNGSVSFPAPGAQFEGQPRSYGPVPALKPLEP</sequence>
<evidence type="ECO:0000313" key="3">
    <source>
        <dbReference type="EMBL" id="GGE38421.1"/>
    </source>
</evidence>
<dbReference type="InterPro" id="IPR023606">
    <property type="entry name" value="CoA-Trfase_III_dom_1_sf"/>
</dbReference>
<dbReference type="SUPFAM" id="SSF89796">
    <property type="entry name" value="CoA-transferase family III (CaiB/BaiF)"/>
    <property type="match status" value="1"/>
</dbReference>
<dbReference type="InterPro" id="IPR044855">
    <property type="entry name" value="CoA-Trfase_III_dom3_sf"/>
</dbReference>
<reference evidence="3" key="1">
    <citation type="journal article" date="2014" name="Int. J. Syst. Evol. Microbiol.">
        <title>Complete genome sequence of Corynebacterium casei LMG S-19264T (=DSM 44701T), isolated from a smear-ripened cheese.</title>
        <authorList>
            <consortium name="US DOE Joint Genome Institute (JGI-PGF)"/>
            <person name="Walter F."/>
            <person name="Albersmeier A."/>
            <person name="Kalinowski J."/>
            <person name="Ruckert C."/>
        </authorList>
    </citation>
    <scope>NUCLEOTIDE SEQUENCE</scope>
    <source>
        <strain evidence="3">CGMCC 1.16012</strain>
    </source>
</reference>
<dbReference type="PANTHER" id="PTHR48207">
    <property type="entry name" value="SUCCINATE--HYDROXYMETHYLGLUTARATE COA-TRANSFERASE"/>
    <property type="match status" value="1"/>
</dbReference>
<comment type="caution">
    <text evidence="3">The sequence shown here is derived from an EMBL/GenBank/DDBJ whole genome shotgun (WGS) entry which is preliminary data.</text>
</comment>
<accession>A0A917AAW8</accession>
<dbReference type="Pfam" id="PF02515">
    <property type="entry name" value="CoA_transf_3"/>
    <property type="match status" value="1"/>
</dbReference>
<feature type="region of interest" description="Disordered" evidence="2">
    <location>
        <begin position="332"/>
        <end position="364"/>
    </location>
</feature>
<dbReference type="OrthoDB" id="7208981at2"/>
<dbReference type="AlphaFoldDB" id="A0A917AAW8"/>
<evidence type="ECO:0000256" key="2">
    <source>
        <dbReference type="SAM" id="MobiDB-lite"/>
    </source>
</evidence>
<dbReference type="EMBL" id="BMKN01000001">
    <property type="protein sequence ID" value="GGE38421.1"/>
    <property type="molecule type" value="Genomic_DNA"/>
</dbReference>
<dbReference type="GO" id="GO:0008410">
    <property type="term" value="F:CoA-transferase activity"/>
    <property type="evidence" value="ECO:0007669"/>
    <property type="project" value="TreeGrafter"/>
</dbReference>
<protein>
    <submittedName>
        <fullName evidence="3">CoA transferase</fullName>
    </submittedName>
</protein>
<proteinExistence type="predicted"/>
<gene>
    <name evidence="3" type="ORF">GCM10011517_02760</name>
</gene>
<evidence type="ECO:0000256" key="1">
    <source>
        <dbReference type="ARBA" id="ARBA00022679"/>
    </source>
</evidence>
<evidence type="ECO:0000313" key="4">
    <source>
        <dbReference type="Proteomes" id="UP000606730"/>
    </source>
</evidence>